<dbReference type="AlphaFoldDB" id="A0A0F8YNJ5"/>
<sequence length="56" mass="6664">MSNMGYCRFQNTLPDLRDCLEHLGDDNLSDEEIKARKRLAKVCRDLADEWEDFEEE</sequence>
<accession>A0A0F8YNJ5</accession>
<gene>
    <name evidence="1" type="ORF">LCGC14_2798510</name>
</gene>
<reference evidence="1" key="1">
    <citation type="journal article" date="2015" name="Nature">
        <title>Complex archaea that bridge the gap between prokaryotes and eukaryotes.</title>
        <authorList>
            <person name="Spang A."/>
            <person name="Saw J.H."/>
            <person name="Jorgensen S.L."/>
            <person name="Zaremba-Niedzwiedzka K."/>
            <person name="Martijn J."/>
            <person name="Lind A.E."/>
            <person name="van Eijk R."/>
            <person name="Schleper C."/>
            <person name="Guy L."/>
            <person name="Ettema T.J."/>
        </authorList>
    </citation>
    <scope>NUCLEOTIDE SEQUENCE</scope>
</reference>
<evidence type="ECO:0000313" key="1">
    <source>
        <dbReference type="EMBL" id="KKK82922.1"/>
    </source>
</evidence>
<name>A0A0F8YNJ5_9ZZZZ</name>
<organism evidence="1">
    <name type="scientific">marine sediment metagenome</name>
    <dbReference type="NCBI Taxonomy" id="412755"/>
    <lineage>
        <taxon>unclassified sequences</taxon>
        <taxon>metagenomes</taxon>
        <taxon>ecological metagenomes</taxon>
    </lineage>
</organism>
<protein>
    <submittedName>
        <fullName evidence="1">Uncharacterized protein</fullName>
    </submittedName>
</protein>
<dbReference type="EMBL" id="LAZR01052452">
    <property type="protein sequence ID" value="KKK82922.1"/>
    <property type="molecule type" value="Genomic_DNA"/>
</dbReference>
<proteinExistence type="predicted"/>
<comment type="caution">
    <text evidence="1">The sequence shown here is derived from an EMBL/GenBank/DDBJ whole genome shotgun (WGS) entry which is preliminary data.</text>
</comment>